<dbReference type="PANTHER" id="PTHR43464:SF19">
    <property type="entry name" value="UBIQUINONE BIOSYNTHESIS O-METHYLTRANSFERASE, MITOCHONDRIAL"/>
    <property type="match status" value="1"/>
</dbReference>
<dbReference type="Pfam" id="PF13649">
    <property type="entry name" value="Methyltransf_25"/>
    <property type="match status" value="1"/>
</dbReference>
<evidence type="ECO:0000256" key="1">
    <source>
        <dbReference type="ARBA" id="ARBA00022603"/>
    </source>
</evidence>
<keyword evidence="3" id="KW-0949">S-adenosyl-L-methionine</keyword>
<dbReference type="InterPro" id="IPR029063">
    <property type="entry name" value="SAM-dependent_MTases_sf"/>
</dbReference>
<evidence type="ECO:0000313" key="6">
    <source>
        <dbReference type="Proteomes" id="UP000031532"/>
    </source>
</evidence>
<evidence type="ECO:0000259" key="4">
    <source>
        <dbReference type="Pfam" id="PF13649"/>
    </source>
</evidence>
<reference evidence="5 6" key="1">
    <citation type="journal article" date="2015" name="Genome Announc.">
        <title>Draft Genome Sequence of the Terrestrial Cyanobacterium Scytonema millei VB511283, Isolated from Eastern India.</title>
        <authorList>
            <person name="Sen D."/>
            <person name="Chandrababunaidu M.M."/>
            <person name="Singh D."/>
            <person name="Sanghi N."/>
            <person name="Ghorai A."/>
            <person name="Mishra G.P."/>
            <person name="Madduluri M."/>
            <person name="Adhikary S.P."/>
            <person name="Tripathy S."/>
        </authorList>
    </citation>
    <scope>NUCLEOTIDE SEQUENCE [LARGE SCALE GENOMIC DNA]</scope>
    <source>
        <strain evidence="5 6">VB511283</strain>
    </source>
</reference>
<feature type="domain" description="Methyltransferase" evidence="4">
    <location>
        <begin position="55"/>
        <end position="135"/>
    </location>
</feature>
<dbReference type="Proteomes" id="UP000031532">
    <property type="component" value="Unassembled WGS sequence"/>
</dbReference>
<gene>
    <name evidence="5" type="ORF">QH73_0025285</name>
</gene>
<evidence type="ECO:0000313" key="5">
    <source>
        <dbReference type="EMBL" id="NHC37897.1"/>
    </source>
</evidence>
<name>A0A9X5E9V1_9CYAN</name>
<proteinExistence type="predicted"/>
<dbReference type="CDD" id="cd02440">
    <property type="entry name" value="AdoMet_MTases"/>
    <property type="match status" value="1"/>
</dbReference>
<dbReference type="RefSeq" id="WP_039716898.1">
    <property type="nucleotide sequence ID" value="NZ_JTJC03000013.1"/>
</dbReference>
<dbReference type="OrthoDB" id="552816at2"/>
<evidence type="ECO:0000256" key="3">
    <source>
        <dbReference type="ARBA" id="ARBA00022691"/>
    </source>
</evidence>
<accession>A0A9X5E9V1</accession>
<protein>
    <submittedName>
        <fullName evidence="5">Class I SAM-dependent methyltransferase</fullName>
    </submittedName>
</protein>
<evidence type="ECO:0000256" key="2">
    <source>
        <dbReference type="ARBA" id="ARBA00022679"/>
    </source>
</evidence>
<keyword evidence="6" id="KW-1185">Reference proteome</keyword>
<comment type="caution">
    <text evidence="5">The sequence shown here is derived from an EMBL/GenBank/DDBJ whole genome shotgun (WGS) entry which is preliminary data.</text>
</comment>
<dbReference type="GO" id="GO:0032259">
    <property type="term" value="P:methylation"/>
    <property type="evidence" value="ECO:0007669"/>
    <property type="project" value="UniProtKB-KW"/>
</dbReference>
<dbReference type="PANTHER" id="PTHR43464">
    <property type="entry name" value="METHYLTRANSFERASE"/>
    <property type="match status" value="1"/>
</dbReference>
<dbReference type="InterPro" id="IPR041698">
    <property type="entry name" value="Methyltransf_25"/>
</dbReference>
<sequence>MALLREELPPDRKTSEEERFQDDYYSYFEAPENATRYAPSVWFLNEAFQQQSFSVLDLGCGNAALSKYLPERCEYVGVDHSEAAIEQCLSLYPKKQFIAQDLSILLPELASDNKKFDAVVLAGLLFHNVDKETLEKKDDRDLIQFCLSQLTSEKGYLVIIVPFAYGNHPSHNLFVRAEWLQRLVEDMLSAAKAKIVYENISLQIGLDEKVRQQKQTPDWFVADSNADYANNYAGTYMAAWTFIASANGNG</sequence>
<dbReference type="SUPFAM" id="SSF53335">
    <property type="entry name" value="S-adenosyl-L-methionine-dependent methyltransferases"/>
    <property type="match status" value="1"/>
</dbReference>
<dbReference type="Gene3D" id="3.40.50.150">
    <property type="entry name" value="Vaccinia Virus protein VP39"/>
    <property type="match status" value="1"/>
</dbReference>
<organism evidence="5 6">
    <name type="scientific">Scytonema millei VB511283</name>
    <dbReference type="NCBI Taxonomy" id="1245923"/>
    <lineage>
        <taxon>Bacteria</taxon>
        <taxon>Bacillati</taxon>
        <taxon>Cyanobacteriota</taxon>
        <taxon>Cyanophyceae</taxon>
        <taxon>Nostocales</taxon>
        <taxon>Scytonemataceae</taxon>
        <taxon>Scytonema</taxon>
    </lineage>
</organism>
<dbReference type="EMBL" id="JTJC03000013">
    <property type="protein sequence ID" value="NHC37897.1"/>
    <property type="molecule type" value="Genomic_DNA"/>
</dbReference>
<dbReference type="AlphaFoldDB" id="A0A9X5E9V1"/>
<keyword evidence="2" id="KW-0808">Transferase</keyword>
<keyword evidence="1 5" id="KW-0489">Methyltransferase</keyword>
<dbReference type="GO" id="GO:0008168">
    <property type="term" value="F:methyltransferase activity"/>
    <property type="evidence" value="ECO:0007669"/>
    <property type="project" value="UniProtKB-KW"/>
</dbReference>